<keyword evidence="3" id="KW-1185">Reference proteome</keyword>
<dbReference type="Pfam" id="PF01494">
    <property type="entry name" value="FAD_binding_3"/>
    <property type="match status" value="1"/>
</dbReference>
<protein>
    <submittedName>
        <fullName evidence="2">Dehydrogenase (Flavoprotein)</fullName>
    </submittedName>
</protein>
<accession>A0AAE3GHU1</accession>
<evidence type="ECO:0000259" key="1">
    <source>
        <dbReference type="Pfam" id="PF01494"/>
    </source>
</evidence>
<evidence type="ECO:0000313" key="3">
    <source>
        <dbReference type="Proteomes" id="UP001206128"/>
    </source>
</evidence>
<dbReference type="AlphaFoldDB" id="A0AAE3GHU1"/>
<dbReference type="InterPro" id="IPR036188">
    <property type="entry name" value="FAD/NAD-bd_sf"/>
</dbReference>
<sequence>MLAATSLAAQVDQVTVVDRDRLPDDPRPRSGVPQARHTHLLMSGGARTIDRLLPGTLDRLIARGARRIGIPNEMVSLSAQGWIHRFPEIQFMVSCSRGLLDWVVRTQALANPRITVRDHTDVLGLDGDRTRVTGVLVADRGSGTQERLPADITVDATGRGSKMRRWLEPLGLPAAREETVDSGLAYATRVFQAPAAAARRFPLINIQASPQDAEPGKTATLLPIEEGRWMVTLSGTRGGEPPTDEDRFVDFARSVRHPLVGDLIATARPLSGVYSSHSTVNRRVYYERLPVWPDGLVVLGDALATFNPVYGHGMSVAAHSAATLGAGLRRYGLATPGTTRRIQRALARTVDTAWVMATSQDILYPGAVGKPQPRLLRLSRRYVDRLSRAATREPRVTAAMMNAFTLSAPMTSLLHPAVVLATLRGPRRPPLAGPTITQEERDFCVEQHPSA</sequence>
<comment type="caution">
    <text evidence="2">The sequence shown here is derived from an EMBL/GenBank/DDBJ whole genome shotgun (WGS) entry which is preliminary data.</text>
</comment>
<gene>
    <name evidence="2" type="ORF">LX83_004525</name>
</gene>
<dbReference type="SUPFAM" id="SSF51905">
    <property type="entry name" value="FAD/NAD(P)-binding domain"/>
    <property type="match status" value="1"/>
</dbReference>
<dbReference type="PANTHER" id="PTHR43422:SF3">
    <property type="entry name" value="THIAMINE THIAZOLE SYNTHASE"/>
    <property type="match status" value="1"/>
</dbReference>
<evidence type="ECO:0000313" key="2">
    <source>
        <dbReference type="EMBL" id="MCP2167652.1"/>
    </source>
</evidence>
<organism evidence="2 3">
    <name type="scientific">Goodfellowiella coeruleoviolacea</name>
    <dbReference type="NCBI Taxonomy" id="334858"/>
    <lineage>
        <taxon>Bacteria</taxon>
        <taxon>Bacillati</taxon>
        <taxon>Actinomycetota</taxon>
        <taxon>Actinomycetes</taxon>
        <taxon>Pseudonocardiales</taxon>
        <taxon>Pseudonocardiaceae</taxon>
        <taxon>Goodfellowiella</taxon>
    </lineage>
</organism>
<dbReference type="Gene3D" id="3.50.50.60">
    <property type="entry name" value="FAD/NAD(P)-binding domain"/>
    <property type="match status" value="1"/>
</dbReference>
<name>A0AAE3GHU1_9PSEU</name>
<feature type="domain" description="FAD-binding" evidence="1">
    <location>
        <begin position="89"/>
        <end position="328"/>
    </location>
</feature>
<dbReference type="PANTHER" id="PTHR43422">
    <property type="entry name" value="THIAMINE THIAZOLE SYNTHASE"/>
    <property type="match status" value="1"/>
</dbReference>
<dbReference type="Proteomes" id="UP001206128">
    <property type="component" value="Unassembled WGS sequence"/>
</dbReference>
<proteinExistence type="predicted"/>
<dbReference type="EMBL" id="JAMTCK010000010">
    <property type="protein sequence ID" value="MCP2167652.1"/>
    <property type="molecule type" value="Genomic_DNA"/>
</dbReference>
<dbReference type="GO" id="GO:0071949">
    <property type="term" value="F:FAD binding"/>
    <property type="evidence" value="ECO:0007669"/>
    <property type="project" value="InterPro"/>
</dbReference>
<reference evidence="2" key="1">
    <citation type="submission" date="2022-06" db="EMBL/GenBank/DDBJ databases">
        <title>Genomic Encyclopedia of Archaeal and Bacterial Type Strains, Phase II (KMG-II): from individual species to whole genera.</title>
        <authorList>
            <person name="Goeker M."/>
        </authorList>
    </citation>
    <scope>NUCLEOTIDE SEQUENCE</scope>
    <source>
        <strain evidence="2">DSM 43935</strain>
    </source>
</reference>
<dbReference type="InterPro" id="IPR002938">
    <property type="entry name" value="FAD-bd"/>
</dbReference>